<reference evidence="7" key="1">
    <citation type="submission" date="2020-11" db="EMBL/GenBank/DDBJ databases">
        <authorList>
            <person name="Tran Van P."/>
        </authorList>
    </citation>
    <scope>NUCLEOTIDE SEQUENCE</scope>
</reference>
<evidence type="ECO:0000313" key="7">
    <source>
        <dbReference type="EMBL" id="CAD7408392.1"/>
    </source>
</evidence>
<organism evidence="7">
    <name type="scientific">Timema cristinae</name>
    <name type="common">Walking stick</name>
    <dbReference type="NCBI Taxonomy" id="61476"/>
    <lineage>
        <taxon>Eukaryota</taxon>
        <taxon>Metazoa</taxon>
        <taxon>Ecdysozoa</taxon>
        <taxon>Arthropoda</taxon>
        <taxon>Hexapoda</taxon>
        <taxon>Insecta</taxon>
        <taxon>Pterygota</taxon>
        <taxon>Neoptera</taxon>
        <taxon>Polyneoptera</taxon>
        <taxon>Phasmatodea</taxon>
        <taxon>Timematodea</taxon>
        <taxon>Timematoidea</taxon>
        <taxon>Timematidae</taxon>
        <taxon>Timema</taxon>
    </lineage>
</organism>
<dbReference type="Pfam" id="PF02010">
    <property type="entry name" value="REJ"/>
    <property type="match status" value="1"/>
</dbReference>
<dbReference type="PANTHER" id="PTHR46730">
    <property type="entry name" value="POLYCYSTIN-1"/>
    <property type="match status" value="1"/>
</dbReference>
<keyword evidence="3" id="KW-0677">Repeat</keyword>
<keyword evidence="2" id="KW-0812">Transmembrane</keyword>
<evidence type="ECO:0000256" key="2">
    <source>
        <dbReference type="ARBA" id="ARBA00022692"/>
    </source>
</evidence>
<gene>
    <name evidence="7" type="ORF">TCEB3V08_LOCUS9495</name>
</gene>
<evidence type="ECO:0000256" key="4">
    <source>
        <dbReference type="ARBA" id="ARBA00022989"/>
    </source>
</evidence>
<feature type="domain" description="PKD/REJ-like" evidence="6">
    <location>
        <begin position="27"/>
        <end position="171"/>
    </location>
</feature>
<proteinExistence type="predicted"/>
<evidence type="ECO:0000256" key="5">
    <source>
        <dbReference type="ARBA" id="ARBA00023136"/>
    </source>
</evidence>
<dbReference type="GO" id="GO:0005261">
    <property type="term" value="F:monoatomic cation channel activity"/>
    <property type="evidence" value="ECO:0007669"/>
    <property type="project" value="TreeGrafter"/>
</dbReference>
<dbReference type="GO" id="GO:0005886">
    <property type="term" value="C:plasma membrane"/>
    <property type="evidence" value="ECO:0007669"/>
    <property type="project" value="TreeGrafter"/>
</dbReference>
<dbReference type="EMBL" id="OC320569">
    <property type="protein sequence ID" value="CAD7408392.1"/>
    <property type="molecule type" value="Genomic_DNA"/>
</dbReference>
<evidence type="ECO:0000256" key="1">
    <source>
        <dbReference type="ARBA" id="ARBA00004370"/>
    </source>
</evidence>
<dbReference type="PANTHER" id="PTHR46730:SF1">
    <property type="entry name" value="PLAT DOMAIN-CONTAINING PROTEIN"/>
    <property type="match status" value="1"/>
</dbReference>
<protein>
    <recommendedName>
        <fullName evidence="6">PKD/REJ-like domain-containing protein</fullName>
    </recommendedName>
</protein>
<keyword evidence="4" id="KW-1133">Transmembrane helix</keyword>
<dbReference type="AlphaFoldDB" id="A0A7R9D5A7"/>
<comment type="subcellular location">
    <subcellularLocation>
        <location evidence="1">Membrane</location>
    </subcellularLocation>
</comment>
<keyword evidence="5" id="KW-0472">Membrane</keyword>
<dbReference type="GO" id="GO:0006816">
    <property type="term" value="P:calcium ion transport"/>
    <property type="evidence" value="ECO:0007669"/>
    <property type="project" value="TreeGrafter"/>
</dbReference>
<accession>A0A7R9D5A7</accession>
<evidence type="ECO:0000256" key="3">
    <source>
        <dbReference type="ARBA" id="ARBA00022737"/>
    </source>
</evidence>
<dbReference type="InterPro" id="IPR002859">
    <property type="entry name" value="PKD/REJ-like"/>
</dbReference>
<name>A0A7R9D5A7_TIMCR</name>
<sequence length="220" mass="24140">MKWHFLEVTAGKSNSTKLVIRIPASLRRQYSGHKDRGQATMKLKVNTPPTMGRCAITPDSGNSGVTKFHITCEGFIDEDKFPLTYEFFQDADLDNPGLGIYNGCQEVSCSNLSPEPAAGVLLSYKLVPNAPNLVLMEGKEESGFKTELTVRVSDHWGMNVLYNFTAVVSPSFHTGILSAWSKTLDSHCSRSPFTERSDPRRGISRVVSPSSLHANASTLS</sequence>
<evidence type="ECO:0000259" key="6">
    <source>
        <dbReference type="Pfam" id="PF02010"/>
    </source>
</evidence>